<accession>A0A0A8YDZ7</accession>
<sequence>MTRANSTNIGGERVEMSITASPACLVFTLWNSEHTSFWNQFNPSKGFESHPK</sequence>
<dbReference type="EMBL" id="GBRH01274072">
    <property type="protein sequence ID" value="JAD23823.1"/>
    <property type="molecule type" value="Transcribed_RNA"/>
</dbReference>
<proteinExistence type="predicted"/>
<reference evidence="1" key="2">
    <citation type="journal article" date="2015" name="Data Brief">
        <title>Shoot transcriptome of the giant reed, Arundo donax.</title>
        <authorList>
            <person name="Barrero R.A."/>
            <person name="Guerrero F.D."/>
            <person name="Moolhuijzen P."/>
            <person name="Goolsby J.A."/>
            <person name="Tidwell J."/>
            <person name="Bellgard S.E."/>
            <person name="Bellgard M.I."/>
        </authorList>
    </citation>
    <scope>NUCLEOTIDE SEQUENCE</scope>
    <source>
        <tissue evidence="1">Shoot tissue taken approximately 20 cm above the soil surface</tissue>
    </source>
</reference>
<evidence type="ECO:0000313" key="1">
    <source>
        <dbReference type="EMBL" id="JAD23823.1"/>
    </source>
</evidence>
<organism evidence="1">
    <name type="scientific">Arundo donax</name>
    <name type="common">Giant reed</name>
    <name type="synonym">Donax arundinaceus</name>
    <dbReference type="NCBI Taxonomy" id="35708"/>
    <lineage>
        <taxon>Eukaryota</taxon>
        <taxon>Viridiplantae</taxon>
        <taxon>Streptophyta</taxon>
        <taxon>Embryophyta</taxon>
        <taxon>Tracheophyta</taxon>
        <taxon>Spermatophyta</taxon>
        <taxon>Magnoliopsida</taxon>
        <taxon>Liliopsida</taxon>
        <taxon>Poales</taxon>
        <taxon>Poaceae</taxon>
        <taxon>PACMAD clade</taxon>
        <taxon>Arundinoideae</taxon>
        <taxon>Arundineae</taxon>
        <taxon>Arundo</taxon>
    </lineage>
</organism>
<reference evidence="1" key="1">
    <citation type="submission" date="2014-09" db="EMBL/GenBank/DDBJ databases">
        <authorList>
            <person name="Magalhaes I.L.F."/>
            <person name="Oliveira U."/>
            <person name="Santos F.R."/>
            <person name="Vidigal T.H.D.A."/>
            <person name="Brescovit A.D."/>
            <person name="Santos A.J."/>
        </authorList>
    </citation>
    <scope>NUCLEOTIDE SEQUENCE</scope>
    <source>
        <tissue evidence="1">Shoot tissue taken approximately 20 cm above the soil surface</tissue>
    </source>
</reference>
<protein>
    <submittedName>
        <fullName evidence="1">HKT1</fullName>
    </submittedName>
</protein>
<name>A0A0A8YDZ7_ARUDO</name>
<dbReference type="AlphaFoldDB" id="A0A0A8YDZ7"/>